<evidence type="ECO:0000313" key="3">
    <source>
        <dbReference type="EMBL" id="QHT73624.1"/>
    </source>
</evidence>
<feature type="coiled-coil region" evidence="1">
    <location>
        <begin position="120"/>
        <end position="154"/>
    </location>
</feature>
<dbReference type="AlphaFoldDB" id="A0A6C0GZ74"/>
<evidence type="ECO:0000256" key="2">
    <source>
        <dbReference type="SAM" id="MobiDB-lite"/>
    </source>
</evidence>
<feature type="region of interest" description="Disordered" evidence="2">
    <location>
        <begin position="154"/>
        <end position="189"/>
    </location>
</feature>
<evidence type="ECO:0000256" key="1">
    <source>
        <dbReference type="SAM" id="Coils"/>
    </source>
</evidence>
<protein>
    <submittedName>
        <fullName evidence="3">Uncharacterized protein</fullName>
    </submittedName>
</protein>
<reference evidence="3" key="1">
    <citation type="journal article" date="2020" name="Nature">
        <title>Giant virus diversity and host interactions through global metagenomics.</title>
        <authorList>
            <person name="Schulz F."/>
            <person name="Roux S."/>
            <person name="Paez-Espino D."/>
            <person name="Jungbluth S."/>
            <person name="Walsh D.A."/>
            <person name="Denef V.J."/>
            <person name="McMahon K.D."/>
            <person name="Konstantinidis K.T."/>
            <person name="Eloe-Fadrosh E.A."/>
            <person name="Kyrpides N.C."/>
            <person name="Woyke T."/>
        </authorList>
    </citation>
    <scope>NUCLEOTIDE SEQUENCE</scope>
    <source>
        <strain evidence="3">GVMAG-M-3300023179-4</strain>
    </source>
</reference>
<accession>A0A6C0GZ74</accession>
<proteinExistence type="predicted"/>
<dbReference type="EMBL" id="MN739831">
    <property type="protein sequence ID" value="QHT73624.1"/>
    <property type="molecule type" value="Genomic_DNA"/>
</dbReference>
<name>A0A6C0GZ74_9ZZZZ</name>
<organism evidence="3">
    <name type="scientific">viral metagenome</name>
    <dbReference type="NCBI Taxonomy" id="1070528"/>
    <lineage>
        <taxon>unclassified sequences</taxon>
        <taxon>metagenomes</taxon>
        <taxon>organismal metagenomes</taxon>
    </lineage>
</organism>
<sequence length="189" mass="22155">MINSTLNKDDNSKPILIKKDNDYYIKIDNGDHYYQGIIKQTNFPDNIKNFIDIIEKSFIGYNDSHEIITSNLINSTEDTTSLIFCIKYDISYGNFTQNFLVNIILNHHQKEQIDYINERFNIFENNIKFLMKENNNLIEQIKIISSQLEKYKDDDLESQESTDDEQPSVKPKIIEPASVTSKRRSRVTS</sequence>
<keyword evidence="1" id="KW-0175">Coiled coil</keyword>
<feature type="compositionally biased region" description="Acidic residues" evidence="2">
    <location>
        <begin position="154"/>
        <end position="166"/>
    </location>
</feature>